<dbReference type="EMBL" id="BOCI01000283">
    <property type="protein sequence ID" value="GHW01373.1"/>
    <property type="molecule type" value="Genomic_DNA"/>
</dbReference>
<gene>
    <name evidence="1" type="ORF">lacNasYZ03_10600</name>
</gene>
<sequence>MAMTKEQFKASIIDGIKAGRLDACNGVEFGEVYTNLPQYYWCVKGDEVTEDSPLYVDNEQPKLRFGVTVADIEDYTVKDFEELSDSEVKQAMLDIVNDYGVDDWYDQYQEEA</sequence>
<evidence type="ECO:0000313" key="2">
    <source>
        <dbReference type="Proteomes" id="UP000616547"/>
    </source>
</evidence>
<proteinExistence type="predicted"/>
<evidence type="ECO:0000313" key="1">
    <source>
        <dbReference type="EMBL" id="GHW01373.1"/>
    </source>
</evidence>
<comment type="caution">
    <text evidence="1">The sequence shown here is derived from an EMBL/GenBank/DDBJ whole genome shotgun (WGS) entry which is preliminary data.</text>
</comment>
<dbReference type="RefSeq" id="WP_201332062.1">
    <property type="nucleotide sequence ID" value="NZ_BOCG01000414.1"/>
</dbReference>
<dbReference type="Proteomes" id="UP000616547">
    <property type="component" value="Unassembled WGS sequence"/>
</dbReference>
<name>A0ABQ3W4D4_9LACO</name>
<evidence type="ECO:0008006" key="3">
    <source>
        <dbReference type="Google" id="ProtNLM"/>
    </source>
</evidence>
<reference evidence="2" key="1">
    <citation type="submission" date="2021-01" db="EMBL/GenBank/DDBJ databases">
        <title>Draft genome sequence of Nasalis larvatus strain YZ03.</title>
        <authorList>
            <person name="Suzuki-Hashido N."/>
            <person name="Tsuchida S."/>
            <person name="Hayakawa T."/>
        </authorList>
    </citation>
    <scope>NUCLEOTIDE SEQUENCE [LARGE SCALE GENOMIC DNA]</scope>
    <source>
        <strain evidence="2">YZ03</strain>
    </source>
</reference>
<keyword evidence="2" id="KW-1185">Reference proteome</keyword>
<protein>
    <recommendedName>
        <fullName evidence="3">Phage protein</fullName>
    </recommendedName>
</protein>
<organism evidence="1 2">
    <name type="scientific">Lactobacillus nasalidis</name>
    <dbReference type="NCBI Taxonomy" id="2797258"/>
    <lineage>
        <taxon>Bacteria</taxon>
        <taxon>Bacillati</taxon>
        <taxon>Bacillota</taxon>
        <taxon>Bacilli</taxon>
        <taxon>Lactobacillales</taxon>
        <taxon>Lactobacillaceae</taxon>
        <taxon>Lactobacillus</taxon>
    </lineage>
</organism>
<accession>A0ABQ3W4D4</accession>